<proteinExistence type="predicted"/>
<dbReference type="InterPro" id="IPR012675">
    <property type="entry name" value="Beta-grasp_dom_sf"/>
</dbReference>
<keyword evidence="2" id="KW-1185">Reference proteome</keyword>
<dbReference type="InterPro" id="IPR003749">
    <property type="entry name" value="ThiS/MoaD-like"/>
</dbReference>
<dbReference type="Gene3D" id="3.10.20.30">
    <property type="match status" value="1"/>
</dbReference>
<reference evidence="2" key="1">
    <citation type="submission" date="2016-10" db="EMBL/GenBank/DDBJ databases">
        <authorList>
            <person name="Varghese N."/>
            <person name="Submissions S."/>
        </authorList>
    </citation>
    <scope>NUCLEOTIDE SEQUENCE [LARGE SCALE GENOMIC DNA]</scope>
    <source>
        <strain evidence="2">Gh-67</strain>
    </source>
</reference>
<dbReference type="Pfam" id="PF02597">
    <property type="entry name" value="ThiS"/>
    <property type="match status" value="1"/>
</dbReference>
<dbReference type="InterPro" id="IPR010035">
    <property type="entry name" value="Thi_S"/>
</dbReference>
<dbReference type="PANTHER" id="PTHR34472:SF1">
    <property type="entry name" value="SULFUR CARRIER PROTEIN THIS"/>
    <property type="match status" value="1"/>
</dbReference>
<dbReference type="PANTHER" id="PTHR34472">
    <property type="entry name" value="SULFUR CARRIER PROTEIN THIS"/>
    <property type="match status" value="1"/>
</dbReference>
<sequence>MEVTVNQQNFIVPDNCNVRALLADVLQHPDRGLAIAINEAIVPKTQWENHKLNRGDKIIIIKATQGG</sequence>
<protein>
    <submittedName>
        <fullName evidence="1">Sulfur carrier protein ThiS</fullName>
    </submittedName>
</protein>
<organism evidence="1 2">
    <name type="scientific">Mucilaginibacter gossypii</name>
    <dbReference type="NCBI Taxonomy" id="551996"/>
    <lineage>
        <taxon>Bacteria</taxon>
        <taxon>Pseudomonadati</taxon>
        <taxon>Bacteroidota</taxon>
        <taxon>Sphingobacteriia</taxon>
        <taxon>Sphingobacteriales</taxon>
        <taxon>Sphingobacteriaceae</taxon>
        <taxon>Mucilaginibacter</taxon>
    </lineage>
</organism>
<gene>
    <name evidence="1" type="ORF">SAMN05192573_103222</name>
</gene>
<dbReference type="RefSeq" id="WP_090527528.1">
    <property type="nucleotide sequence ID" value="NZ_FNCG01000003.1"/>
</dbReference>
<dbReference type="Proteomes" id="UP000199705">
    <property type="component" value="Unassembled WGS sequence"/>
</dbReference>
<dbReference type="STRING" id="551996.SAMN05192573_103222"/>
<dbReference type="CDD" id="cd00565">
    <property type="entry name" value="Ubl_ThiS"/>
    <property type="match status" value="1"/>
</dbReference>
<name>A0A1G7TR36_9SPHI</name>
<dbReference type="EMBL" id="FNCG01000003">
    <property type="protein sequence ID" value="SDG37010.1"/>
    <property type="molecule type" value="Genomic_DNA"/>
</dbReference>
<dbReference type="SUPFAM" id="SSF54285">
    <property type="entry name" value="MoaD/ThiS"/>
    <property type="match status" value="1"/>
</dbReference>
<dbReference type="InterPro" id="IPR016155">
    <property type="entry name" value="Mopterin_synth/thiamin_S_b"/>
</dbReference>
<dbReference type="NCBIfam" id="TIGR01683">
    <property type="entry name" value="thiS"/>
    <property type="match status" value="1"/>
</dbReference>
<dbReference type="AlphaFoldDB" id="A0A1G7TR36"/>
<evidence type="ECO:0000313" key="2">
    <source>
        <dbReference type="Proteomes" id="UP000199705"/>
    </source>
</evidence>
<evidence type="ECO:0000313" key="1">
    <source>
        <dbReference type="EMBL" id="SDG37010.1"/>
    </source>
</evidence>
<accession>A0A1G7TR36</accession>